<dbReference type="PRINTS" id="PR00455">
    <property type="entry name" value="HTHTETR"/>
</dbReference>
<keyword evidence="7" id="KW-1185">Reference proteome</keyword>
<dbReference type="Pfam" id="PF00440">
    <property type="entry name" value="TetR_N"/>
    <property type="match status" value="1"/>
</dbReference>
<feature type="domain" description="HTH tetR-type" evidence="5">
    <location>
        <begin position="9"/>
        <end position="69"/>
    </location>
</feature>
<protein>
    <submittedName>
        <fullName evidence="6">TetR family transcriptional regulator</fullName>
    </submittedName>
</protein>
<proteinExistence type="predicted"/>
<evidence type="ECO:0000259" key="5">
    <source>
        <dbReference type="PROSITE" id="PS50977"/>
    </source>
</evidence>
<evidence type="ECO:0000256" key="1">
    <source>
        <dbReference type="ARBA" id="ARBA00023015"/>
    </source>
</evidence>
<keyword evidence="1" id="KW-0805">Transcription regulation</keyword>
<evidence type="ECO:0000256" key="3">
    <source>
        <dbReference type="ARBA" id="ARBA00023163"/>
    </source>
</evidence>
<accession>A0A6A8AAQ0</accession>
<organism evidence="6 7">
    <name type="scientific">Endobacterium cereale</name>
    <dbReference type="NCBI Taxonomy" id="2663029"/>
    <lineage>
        <taxon>Bacteria</taxon>
        <taxon>Pseudomonadati</taxon>
        <taxon>Pseudomonadota</taxon>
        <taxon>Alphaproteobacteria</taxon>
        <taxon>Hyphomicrobiales</taxon>
        <taxon>Rhizobiaceae</taxon>
        <taxon>Endobacterium</taxon>
    </lineage>
</organism>
<dbReference type="InterPro" id="IPR009057">
    <property type="entry name" value="Homeodomain-like_sf"/>
</dbReference>
<dbReference type="PROSITE" id="PS50977">
    <property type="entry name" value="HTH_TETR_2"/>
    <property type="match status" value="1"/>
</dbReference>
<dbReference type="Gene3D" id="1.10.357.10">
    <property type="entry name" value="Tetracycline Repressor, domain 2"/>
    <property type="match status" value="1"/>
</dbReference>
<evidence type="ECO:0000256" key="4">
    <source>
        <dbReference type="PROSITE-ProRule" id="PRU00335"/>
    </source>
</evidence>
<dbReference type="SUPFAM" id="SSF46689">
    <property type="entry name" value="Homeodomain-like"/>
    <property type="match status" value="1"/>
</dbReference>
<dbReference type="PANTHER" id="PTHR30055">
    <property type="entry name" value="HTH-TYPE TRANSCRIPTIONAL REGULATOR RUTR"/>
    <property type="match status" value="1"/>
</dbReference>
<evidence type="ECO:0000313" key="6">
    <source>
        <dbReference type="EMBL" id="MQY45881.1"/>
    </source>
</evidence>
<feature type="DNA-binding region" description="H-T-H motif" evidence="4">
    <location>
        <begin position="32"/>
        <end position="51"/>
    </location>
</feature>
<dbReference type="InterPro" id="IPR041478">
    <property type="entry name" value="TetR_C_27"/>
</dbReference>
<sequence>MRRPRRKAEETREDILQAAETLFRERGIAGCSIADIAQALSMSPANIFKHFHSKPALVDAICERHIRHLVDRLATLDEQAPAPTRMARVACNIMEAHLQDLRENPHLFEMILMVSKANLPSALVYRQKIEALFADLIAQGMAAGTYHCKNADAASQSASAAFASVLHPAMLANADLSELHQRCDGLAELVNAALQNPFAK</sequence>
<dbReference type="EMBL" id="WIXI01000038">
    <property type="protein sequence ID" value="MQY45881.1"/>
    <property type="molecule type" value="Genomic_DNA"/>
</dbReference>
<dbReference type="Pfam" id="PF17935">
    <property type="entry name" value="TetR_C_27"/>
    <property type="match status" value="1"/>
</dbReference>
<keyword evidence="3" id="KW-0804">Transcription</keyword>
<dbReference type="PANTHER" id="PTHR30055:SF151">
    <property type="entry name" value="TRANSCRIPTIONAL REGULATORY PROTEIN"/>
    <property type="match status" value="1"/>
</dbReference>
<dbReference type="GO" id="GO:0000976">
    <property type="term" value="F:transcription cis-regulatory region binding"/>
    <property type="evidence" value="ECO:0007669"/>
    <property type="project" value="TreeGrafter"/>
</dbReference>
<dbReference type="InterPro" id="IPR050109">
    <property type="entry name" value="HTH-type_TetR-like_transc_reg"/>
</dbReference>
<reference evidence="6 7" key="1">
    <citation type="submission" date="2019-11" db="EMBL/GenBank/DDBJ databases">
        <title>Genome analysis of Rhizobacterium cereale a novel genus and species isolated from maize roots in North Spain.</title>
        <authorList>
            <person name="Menendez E."/>
            <person name="Flores-Felix J.D."/>
            <person name="Ramirez-Bahena M.-H."/>
            <person name="Igual J.M."/>
            <person name="Garcia-Fraile P."/>
            <person name="Peix A."/>
            <person name="Velazquez E."/>
        </authorList>
    </citation>
    <scope>NUCLEOTIDE SEQUENCE [LARGE SCALE GENOMIC DNA]</scope>
    <source>
        <strain evidence="6 7">RZME27</strain>
    </source>
</reference>
<comment type="caution">
    <text evidence="6">The sequence shown here is derived from an EMBL/GenBank/DDBJ whole genome shotgun (WGS) entry which is preliminary data.</text>
</comment>
<evidence type="ECO:0000256" key="2">
    <source>
        <dbReference type="ARBA" id="ARBA00023125"/>
    </source>
</evidence>
<evidence type="ECO:0000313" key="7">
    <source>
        <dbReference type="Proteomes" id="UP000435138"/>
    </source>
</evidence>
<dbReference type="Proteomes" id="UP000435138">
    <property type="component" value="Unassembled WGS sequence"/>
</dbReference>
<dbReference type="GO" id="GO:0003700">
    <property type="term" value="F:DNA-binding transcription factor activity"/>
    <property type="evidence" value="ECO:0007669"/>
    <property type="project" value="TreeGrafter"/>
</dbReference>
<name>A0A6A8AAQ0_9HYPH</name>
<gene>
    <name evidence="6" type="ORF">GAO09_07395</name>
</gene>
<dbReference type="AlphaFoldDB" id="A0A6A8AAQ0"/>
<dbReference type="InterPro" id="IPR001647">
    <property type="entry name" value="HTH_TetR"/>
</dbReference>
<keyword evidence="2 4" id="KW-0238">DNA-binding</keyword>